<dbReference type="Proteomes" id="UP001470230">
    <property type="component" value="Unassembled WGS sequence"/>
</dbReference>
<feature type="transmembrane region" description="Helical" evidence="7">
    <location>
        <begin position="172"/>
        <end position="191"/>
    </location>
</feature>
<evidence type="ECO:0000259" key="8">
    <source>
        <dbReference type="PROSITE" id="PS50112"/>
    </source>
</evidence>
<feature type="transmembrane region" description="Helical" evidence="7">
    <location>
        <begin position="291"/>
        <end position="319"/>
    </location>
</feature>
<keyword evidence="11" id="KW-1185">Reference proteome</keyword>
<gene>
    <name evidence="10" type="ORF">M9Y10_006263</name>
</gene>
<comment type="caution">
    <text evidence="10">The sequence shown here is derived from an EMBL/GenBank/DDBJ whole genome shotgun (WGS) entry which is preliminary data.</text>
</comment>
<evidence type="ECO:0000256" key="7">
    <source>
        <dbReference type="SAM" id="Phobius"/>
    </source>
</evidence>
<accession>A0ABR2JER0</accession>
<dbReference type="InterPro" id="IPR000014">
    <property type="entry name" value="PAS"/>
</dbReference>
<proteinExistence type="predicted"/>
<keyword evidence="5 7" id="KW-0472">Membrane</keyword>
<sequence length="1545" mass="178519">MEHSKLASVQSSIASFSDFERASQTPFSHNVLLIFDQLSQVYLPYQSLEFIQIIFCIIQALHTSFWGVDGQFWEESKLTDIFHYLAFFSSIYHKPDEHMILVSVLFSVVFITSILFIILLAHFNKTRRVIKPILYVINTYFILFGSVVLHPLASLSGHLLKDVIDEHSGKNIAMLILSLIGFFLSEGLFYINQHFINRSIYIHKSLWCTFDSYFLLFIFMWDPLFLLFGHLFQFYPNWSFYILIIFHVFLIILSCLNYNWMPFIVDFGCPLSTSILVSIIFNDILRIFCEIYQFISTGIYILICYILFFIILVILFFVFRYFRKKIVLDLSYSNLMNPDDLQENMIEPRNEDKFIYMADLNLDKSYRKAVLYLSVGFMTGSDLFTDFTLPHFLIENYKESSSMVILLIKILSYFKSEENRFESLLKHFRTFRNISYFDQFLYLQAHKIKLFRQVTSTSFASTKLNELKLQSNELEIQVKNFWSLPYADLNLLEKLEQQQRHLRNLWDESIEDNWSSISFREGHIRFLIESCTDFLGAVQMTNIKDKIDILMKDREDLCFLSLMLCFPQYISHSKVAQKESFVLRKSNKSHSTTATSSSNQNESRISTSSTEYDFTYEEQIANSILTYGKLRLAIQNALKNVKPTSSKVMIFYSLFSIIGSLIMIIGTFSFFVNSFDSYDDWNREVGSLVDLRIAYDKSFLCLSILFGQATNRFKLDHIDCNIIDEYNRYFLDHSMSFDQLALYYAEEAKEKFSELMAAILDLSLRRVDISTLTSLFFDQNINTTICFYGEVINYINWSMEQVINFDILSFTILAEDPKEDIVNWYYNSTFWCHNIATSPSVENMFTIIQMELSYDISNSSEQTSKRIILIMSIVGPCHFFIFVLPLPIVLFFYSREIKNLIEMMLATDQEAKEQSRKSISLALCNENNDVIPSVPKRSLNCKLIILGIFLTISFCAFLLFEEMIFYYTKTMSTRLSNFGFWSGNFSLLRAYLIEILNELINAIYYVDYPQDEITNATFKARIYKILKEFEGIVYEVMNDTPDNPSAAGKDDYIDILLTASLCETGDSFTDIHGIYKCSSLNQLMATIHAMIEKATEEVELQNGTFDGEELTNIYHIIFAHTISSFLAVGNRFSSLQDEEIRGYKIDIFVFLICGIFFVLIWSSLVIYIISEFRRIFNMALCLIRRLTPVGLINNSELTNYLLYKKNEEIEMGVTHTIFNNSFDGIICINQDGIVEIINKSFVNDYGYSTEQLVGQLVGTIFDDKSREQLENQLKLMKNHESPGYTGDVVCFANDGRAIPSYITLFAIKENENSFILVVRDQTILLQKQKRLELAKKQSQDLLEQIMPPKVLAMLKEGKSEISFAVPSASVIFVDIVNFSAFSRDLSPQQTMGTLSTLFGAFDVWIQKFPLMTKIKLIGDTYMAACGLFAVDDEPKNHAVQCINFALRVFSILDDTNIKLNMNLMIRIGVNSDGPIIAGVLGTENRVFDIIGDTINVASRLEHKAEPGHVMMSEKTYELVKDAGFHIVPKGEMFLKGKGNMPAYSI</sequence>
<dbReference type="NCBIfam" id="TIGR00229">
    <property type="entry name" value="sensory_box"/>
    <property type="match status" value="1"/>
</dbReference>
<feature type="transmembrane region" description="Helical" evidence="7">
    <location>
        <begin position="133"/>
        <end position="152"/>
    </location>
</feature>
<dbReference type="PANTHER" id="PTHR11920">
    <property type="entry name" value="GUANYLYL CYCLASE"/>
    <property type="match status" value="1"/>
</dbReference>
<feature type="transmembrane region" description="Helical" evidence="7">
    <location>
        <begin position="212"/>
        <end position="232"/>
    </location>
</feature>
<dbReference type="PROSITE" id="PS50112">
    <property type="entry name" value="PAS"/>
    <property type="match status" value="1"/>
</dbReference>
<dbReference type="SMART" id="SM00044">
    <property type="entry name" value="CYCc"/>
    <property type="match status" value="1"/>
</dbReference>
<organism evidence="10 11">
    <name type="scientific">Tritrichomonas musculus</name>
    <dbReference type="NCBI Taxonomy" id="1915356"/>
    <lineage>
        <taxon>Eukaryota</taxon>
        <taxon>Metamonada</taxon>
        <taxon>Parabasalia</taxon>
        <taxon>Tritrichomonadida</taxon>
        <taxon>Tritrichomonadidae</taxon>
        <taxon>Tritrichomonas</taxon>
    </lineage>
</organism>
<feature type="transmembrane region" description="Helical" evidence="7">
    <location>
        <begin position="99"/>
        <end position="121"/>
    </location>
</feature>
<evidence type="ECO:0008006" key="12">
    <source>
        <dbReference type="Google" id="ProtNLM"/>
    </source>
</evidence>
<comment type="subcellular location">
    <subcellularLocation>
        <location evidence="1">Membrane</location>
    </subcellularLocation>
</comment>
<dbReference type="SMART" id="SM00091">
    <property type="entry name" value="PAS"/>
    <property type="match status" value="1"/>
</dbReference>
<protein>
    <recommendedName>
        <fullName evidence="12">Adenylate and Guanylate cyclase catalytic domain containing protein</fullName>
    </recommendedName>
</protein>
<dbReference type="Pfam" id="PF13426">
    <property type="entry name" value="PAS_9"/>
    <property type="match status" value="1"/>
</dbReference>
<reference evidence="10 11" key="1">
    <citation type="submission" date="2024-04" db="EMBL/GenBank/DDBJ databases">
        <title>Tritrichomonas musculus Genome.</title>
        <authorList>
            <person name="Alves-Ferreira E."/>
            <person name="Grigg M."/>
            <person name="Lorenzi H."/>
            <person name="Galac M."/>
        </authorList>
    </citation>
    <scope>NUCLEOTIDE SEQUENCE [LARGE SCALE GENOMIC DNA]</scope>
    <source>
        <strain evidence="10 11">EAF2021</strain>
    </source>
</reference>
<dbReference type="Gene3D" id="3.30.70.1230">
    <property type="entry name" value="Nucleotide cyclase"/>
    <property type="match status" value="1"/>
</dbReference>
<dbReference type="InterPro" id="IPR050401">
    <property type="entry name" value="Cyclic_nucleotide_synthase"/>
</dbReference>
<dbReference type="InterPro" id="IPR029787">
    <property type="entry name" value="Nucleotide_cyclase"/>
</dbReference>
<evidence type="ECO:0000259" key="9">
    <source>
        <dbReference type="PROSITE" id="PS50125"/>
    </source>
</evidence>
<feature type="transmembrane region" description="Helical" evidence="7">
    <location>
        <begin position="867"/>
        <end position="893"/>
    </location>
</feature>
<dbReference type="SUPFAM" id="SSF55785">
    <property type="entry name" value="PYP-like sensor domain (PAS domain)"/>
    <property type="match status" value="1"/>
</dbReference>
<evidence type="ECO:0000256" key="3">
    <source>
        <dbReference type="ARBA" id="ARBA00022741"/>
    </source>
</evidence>
<keyword evidence="4 7" id="KW-1133">Transmembrane helix</keyword>
<dbReference type="CDD" id="cd07302">
    <property type="entry name" value="CHD"/>
    <property type="match status" value="1"/>
</dbReference>
<feature type="domain" description="PAS" evidence="8">
    <location>
        <begin position="1217"/>
        <end position="1280"/>
    </location>
</feature>
<dbReference type="PANTHER" id="PTHR11920:SF335">
    <property type="entry name" value="GUANYLATE CYCLASE"/>
    <property type="match status" value="1"/>
</dbReference>
<evidence type="ECO:0000256" key="1">
    <source>
        <dbReference type="ARBA" id="ARBA00004370"/>
    </source>
</evidence>
<dbReference type="SUPFAM" id="SSF55073">
    <property type="entry name" value="Nucleotide cyclase"/>
    <property type="match status" value="1"/>
</dbReference>
<dbReference type="Gene3D" id="3.30.450.20">
    <property type="entry name" value="PAS domain"/>
    <property type="match status" value="1"/>
</dbReference>
<evidence type="ECO:0000256" key="4">
    <source>
        <dbReference type="ARBA" id="ARBA00022989"/>
    </source>
</evidence>
<keyword evidence="2 7" id="KW-0812">Transmembrane</keyword>
<feature type="transmembrane region" description="Helical" evidence="7">
    <location>
        <begin position="1145"/>
        <end position="1169"/>
    </location>
</feature>
<dbReference type="Pfam" id="PF00211">
    <property type="entry name" value="Guanylate_cyc"/>
    <property type="match status" value="1"/>
</dbReference>
<dbReference type="PROSITE" id="PS50125">
    <property type="entry name" value="GUANYLATE_CYCLASE_2"/>
    <property type="match status" value="1"/>
</dbReference>
<feature type="transmembrane region" description="Helical" evidence="7">
    <location>
        <begin position="649"/>
        <end position="672"/>
    </location>
</feature>
<feature type="domain" description="Guanylate cyclase" evidence="9">
    <location>
        <begin position="1369"/>
        <end position="1501"/>
    </location>
</feature>
<feature type="transmembrane region" description="Helical" evidence="7">
    <location>
        <begin position="1113"/>
        <end position="1133"/>
    </location>
</feature>
<dbReference type="CDD" id="cd00130">
    <property type="entry name" value="PAS"/>
    <property type="match status" value="1"/>
</dbReference>
<evidence type="ECO:0000256" key="6">
    <source>
        <dbReference type="ARBA" id="ARBA00023239"/>
    </source>
</evidence>
<keyword evidence="3" id="KW-0547">Nucleotide-binding</keyword>
<evidence type="ECO:0000256" key="5">
    <source>
        <dbReference type="ARBA" id="ARBA00023136"/>
    </source>
</evidence>
<name>A0ABR2JER0_9EUKA</name>
<feature type="transmembrane region" description="Helical" evidence="7">
    <location>
        <begin position="943"/>
        <end position="967"/>
    </location>
</feature>
<evidence type="ECO:0000313" key="11">
    <source>
        <dbReference type="Proteomes" id="UP001470230"/>
    </source>
</evidence>
<feature type="transmembrane region" description="Helical" evidence="7">
    <location>
        <begin position="263"/>
        <end position="285"/>
    </location>
</feature>
<evidence type="ECO:0000313" key="10">
    <source>
        <dbReference type="EMBL" id="KAK8876077.1"/>
    </source>
</evidence>
<evidence type="ECO:0000256" key="2">
    <source>
        <dbReference type="ARBA" id="ARBA00022692"/>
    </source>
</evidence>
<dbReference type="InterPro" id="IPR001054">
    <property type="entry name" value="A/G_cyclase"/>
</dbReference>
<dbReference type="EMBL" id="JAPFFF010000012">
    <property type="protein sequence ID" value="KAK8876077.1"/>
    <property type="molecule type" value="Genomic_DNA"/>
</dbReference>
<feature type="transmembrane region" description="Helical" evidence="7">
    <location>
        <begin position="238"/>
        <end position="256"/>
    </location>
</feature>
<keyword evidence="6" id="KW-0456">Lyase</keyword>
<dbReference type="InterPro" id="IPR035965">
    <property type="entry name" value="PAS-like_dom_sf"/>
</dbReference>